<dbReference type="InterPro" id="IPR011009">
    <property type="entry name" value="Kinase-like_dom_sf"/>
</dbReference>
<feature type="compositionally biased region" description="Polar residues" evidence="5">
    <location>
        <begin position="356"/>
        <end position="368"/>
    </location>
</feature>
<dbReference type="InterPro" id="IPR000719">
    <property type="entry name" value="Prot_kinase_dom"/>
</dbReference>
<keyword evidence="7" id="KW-0723">Serine/threonine-protein kinase</keyword>
<dbReference type="PANTHER" id="PTHR43289">
    <property type="entry name" value="MITOGEN-ACTIVATED PROTEIN KINASE KINASE KINASE 20-RELATED"/>
    <property type="match status" value="1"/>
</dbReference>
<name>A0A9X1YQW7_9BURK</name>
<evidence type="ECO:0000256" key="1">
    <source>
        <dbReference type="ARBA" id="ARBA00022679"/>
    </source>
</evidence>
<evidence type="ECO:0000256" key="4">
    <source>
        <dbReference type="ARBA" id="ARBA00022840"/>
    </source>
</evidence>
<organism evidence="7 8">
    <name type="scientific">Scleromatobacter humisilvae</name>
    <dbReference type="NCBI Taxonomy" id="2897159"/>
    <lineage>
        <taxon>Bacteria</taxon>
        <taxon>Pseudomonadati</taxon>
        <taxon>Pseudomonadota</taxon>
        <taxon>Betaproteobacteria</taxon>
        <taxon>Burkholderiales</taxon>
        <taxon>Sphaerotilaceae</taxon>
        <taxon>Scleromatobacter</taxon>
    </lineage>
</organism>
<dbReference type="AlphaFoldDB" id="A0A9X1YQW7"/>
<dbReference type="Gene3D" id="1.10.510.10">
    <property type="entry name" value="Transferase(Phosphotransferase) domain 1"/>
    <property type="match status" value="1"/>
</dbReference>
<dbReference type="SUPFAM" id="SSF56112">
    <property type="entry name" value="Protein kinase-like (PK-like)"/>
    <property type="match status" value="1"/>
</dbReference>
<keyword evidence="8" id="KW-1185">Reference proteome</keyword>
<dbReference type="SMART" id="SM00220">
    <property type="entry name" value="S_TKc"/>
    <property type="match status" value="1"/>
</dbReference>
<dbReference type="Proteomes" id="UP001139353">
    <property type="component" value="Unassembled WGS sequence"/>
</dbReference>
<dbReference type="PROSITE" id="PS50011">
    <property type="entry name" value="PROTEIN_KINASE_DOM"/>
    <property type="match status" value="1"/>
</dbReference>
<dbReference type="PANTHER" id="PTHR43289:SF6">
    <property type="entry name" value="SERINE_THREONINE-PROTEIN KINASE NEKL-3"/>
    <property type="match status" value="1"/>
</dbReference>
<accession>A0A9X1YQW7</accession>
<gene>
    <name evidence="7" type="ORF">LPC04_28190</name>
</gene>
<reference evidence="7" key="1">
    <citation type="submission" date="2021-11" db="EMBL/GenBank/DDBJ databases">
        <title>BS-T2-15 a new species belonging to the Comamonadaceae family isolated from the soil of a French oak forest.</title>
        <authorList>
            <person name="Mieszkin S."/>
            <person name="Alain K."/>
        </authorList>
    </citation>
    <scope>NUCLEOTIDE SEQUENCE</scope>
    <source>
        <strain evidence="7">BS-T2-15</strain>
    </source>
</reference>
<dbReference type="GO" id="GO:0004674">
    <property type="term" value="F:protein serine/threonine kinase activity"/>
    <property type="evidence" value="ECO:0007669"/>
    <property type="project" value="UniProtKB-KW"/>
</dbReference>
<evidence type="ECO:0000256" key="5">
    <source>
        <dbReference type="SAM" id="MobiDB-lite"/>
    </source>
</evidence>
<comment type="caution">
    <text evidence="7">The sequence shown here is derived from an EMBL/GenBank/DDBJ whole genome shotgun (WGS) entry which is preliminary data.</text>
</comment>
<evidence type="ECO:0000259" key="6">
    <source>
        <dbReference type="PROSITE" id="PS50011"/>
    </source>
</evidence>
<evidence type="ECO:0000313" key="7">
    <source>
        <dbReference type="EMBL" id="MCK9689617.1"/>
    </source>
</evidence>
<proteinExistence type="predicted"/>
<feature type="domain" description="Protein kinase" evidence="6">
    <location>
        <begin position="61"/>
        <end position="326"/>
    </location>
</feature>
<dbReference type="RefSeq" id="WP_275685667.1">
    <property type="nucleotide sequence ID" value="NZ_JAJLJH010000016.1"/>
</dbReference>
<dbReference type="EMBL" id="JAJLJH010000016">
    <property type="protein sequence ID" value="MCK9689617.1"/>
    <property type="molecule type" value="Genomic_DNA"/>
</dbReference>
<sequence>MPRSSLPKQTPSPPTAPPAWFRLKRMFGLAAAERVAPPSGWHGKSASNGATAAAMPRITDYELRHVIARNDRATIYQATERATGRLIALKTVRIGNTSGTDRGLWRERFLREAEAAARLKHDYIVAVHAGGVQGEGDATTGWLAMEWVNGTDMSRYACANRLLPEGVVVGICQRVALALDIAHRSGIVHRDIKPSNVLFDPTTGTVKVTDFGSARVADTAATRSGVMLGTPAYMAPEQLAGADATAQCDLYALGVLLFELLIGRRPFEADSMGDLLARIAHQTPPRVRMLRPELPPLLDDIVARLLAKSPGLRQDNAHQVALELRLARQQCVAAEPGSAAAEWPDTAPGRDPLNDPTASHPFQGTIAS</sequence>
<keyword evidence="4" id="KW-0067">ATP-binding</keyword>
<dbReference type="InterPro" id="IPR008271">
    <property type="entry name" value="Ser/Thr_kinase_AS"/>
</dbReference>
<feature type="region of interest" description="Disordered" evidence="5">
    <location>
        <begin position="337"/>
        <end position="368"/>
    </location>
</feature>
<evidence type="ECO:0000313" key="8">
    <source>
        <dbReference type="Proteomes" id="UP001139353"/>
    </source>
</evidence>
<keyword evidence="3 7" id="KW-0418">Kinase</keyword>
<dbReference type="PROSITE" id="PS00108">
    <property type="entry name" value="PROTEIN_KINASE_ST"/>
    <property type="match status" value="1"/>
</dbReference>
<protein>
    <submittedName>
        <fullName evidence="7">Serine/threonine protein kinase</fullName>
    </submittedName>
</protein>
<dbReference type="GO" id="GO:0005524">
    <property type="term" value="F:ATP binding"/>
    <property type="evidence" value="ECO:0007669"/>
    <property type="project" value="UniProtKB-KW"/>
</dbReference>
<dbReference type="Pfam" id="PF00069">
    <property type="entry name" value="Pkinase"/>
    <property type="match status" value="1"/>
</dbReference>
<keyword evidence="2" id="KW-0547">Nucleotide-binding</keyword>
<dbReference type="CDD" id="cd14014">
    <property type="entry name" value="STKc_PknB_like"/>
    <property type="match status" value="1"/>
</dbReference>
<evidence type="ECO:0000256" key="3">
    <source>
        <dbReference type="ARBA" id="ARBA00022777"/>
    </source>
</evidence>
<evidence type="ECO:0000256" key="2">
    <source>
        <dbReference type="ARBA" id="ARBA00022741"/>
    </source>
</evidence>
<dbReference type="Gene3D" id="3.30.200.20">
    <property type="entry name" value="Phosphorylase Kinase, domain 1"/>
    <property type="match status" value="1"/>
</dbReference>
<keyword evidence="1" id="KW-0808">Transferase</keyword>